<sequence length="545" mass="62539">MSAVVGVAWTLYGVVSAILFVFSIGFTRYYQDKHDRDVLSTTTTILAVGLSLSCLALLPIDIFLVSSTVDPLTGLKKKWATPDKIENIMFVLQWMYYGHYFLVGFFCFFLIPFVYFYYEERDEVDQSRRDRIRTAFKYTSFFVAIFSVLFLFALFLKPNRPPPPQLDLDYFKKILIESNGEKTIAFVIACLAFLGMLILIGYTAPGLSLFPMALIKGRKKLDLENENVENQLLIVRERQRELEAKYAGNNKVITTRDYRKMQNLEDEERILARRLRGIEEDKKNVWQKVLTFLRPFKVAIGVICFVFSWIIVISMLLTIIDKVSSSVCGRQCGYIISQTALFNPINFTFVNLSKWFPLDYVLMVLLIFYYFLATISGLVNIGVRVLWMNLYCIRRRGTTPQGLLVTAMMLTLSLLALNYTLTSTVAPGYAHFGSQVYCNYTTIREQRDCIDRNEYIIPCDLKAPTELCTPTMSSILIDRVLVDTPFLGLVFYYYQWAFIGMFFIGSLVAGFRQPRSNVDGNDVVEDLEHQGLLSASSSQDHRSIS</sequence>
<comment type="subcellular location">
    <subcellularLocation>
        <location evidence="1">Lysosome membrane</location>
        <topology evidence="1">Multi-pass membrane protein</topology>
    </subcellularLocation>
</comment>
<evidence type="ECO:0000256" key="9">
    <source>
        <dbReference type="ARBA" id="ARBA00023228"/>
    </source>
</evidence>
<evidence type="ECO:0000256" key="5">
    <source>
        <dbReference type="ARBA" id="ARBA00022628"/>
    </source>
</evidence>
<comment type="caution">
    <text evidence="14">The sequence shown here is derived from an EMBL/GenBank/DDBJ whole genome shotgun (WGS) entry which is preliminary data.</text>
</comment>
<feature type="transmembrane region" description="Helical" evidence="13">
    <location>
        <begin position="138"/>
        <end position="156"/>
    </location>
</feature>
<keyword evidence="8 13" id="KW-0472">Membrane</keyword>
<dbReference type="OrthoDB" id="73273at2759"/>
<evidence type="ECO:0000313" key="14">
    <source>
        <dbReference type="EMBL" id="ORZ08429.1"/>
    </source>
</evidence>
<dbReference type="Proteomes" id="UP000193560">
    <property type="component" value="Unassembled WGS sequence"/>
</dbReference>
<evidence type="ECO:0000256" key="6">
    <source>
        <dbReference type="ARBA" id="ARBA00022692"/>
    </source>
</evidence>
<dbReference type="STRING" id="90262.A0A1X2I3B1"/>
<evidence type="ECO:0000256" key="1">
    <source>
        <dbReference type="ARBA" id="ARBA00004155"/>
    </source>
</evidence>
<comment type="similarity">
    <text evidence="2">Belongs to the LIMR family. LMBRD1 subfamily.</text>
</comment>
<keyword evidence="6 13" id="KW-0812">Transmembrane</keyword>
<feature type="transmembrane region" description="Helical" evidence="13">
    <location>
        <begin position="38"/>
        <end position="60"/>
    </location>
</feature>
<evidence type="ECO:0000256" key="4">
    <source>
        <dbReference type="ARBA" id="ARBA00022448"/>
    </source>
</evidence>
<dbReference type="InterPro" id="IPR006876">
    <property type="entry name" value="LMBR1-like_membr_prot"/>
</dbReference>
<gene>
    <name evidence="14" type="ORF">BCR42DRAFT_359925</name>
</gene>
<name>A0A1X2I3B1_9FUNG</name>
<comment type="function">
    <text evidence="11">Probable lysosomal cobalamin transporter. Required to export cobalamin from lysosomes allowing its conversion to cofactors.</text>
</comment>
<dbReference type="GO" id="GO:0031419">
    <property type="term" value="F:cobalamin binding"/>
    <property type="evidence" value="ECO:0007669"/>
    <property type="project" value="UniProtKB-KW"/>
</dbReference>
<keyword evidence="4" id="KW-0813">Transport</keyword>
<evidence type="ECO:0000256" key="12">
    <source>
        <dbReference type="SAM" id="Coils"/>
    </source>
</evidence>
<keyword evidence="10" id="KW-0170">Cobalt</keyword>
<feature type="transmembrane region" description="Helical" evidence="13">
    <location>
        <begin position="184"/>
        <end position="210"/>
    </location>
</feature>
<dbReference type="Pfam" id="PF04791">
    <property type="entry name" value="LMBR1"/>
    <property type="match status" value="1"/>
</dbReference>
<keyword evidence="15" id="KW-1185">Reference proteome</keyword>
<evidence type="ECO:0000256" key="3">
    <source>
        <dbReference type="ARBA" id="ARBA00017088"/>
    </source>
</evidence>
<keyword evidence="5" id="KW-0846">Cobalamin</keyword>
<dbReference type="GO" id="GO:0005774">
    <property type="term" value="C:vacuolar membrane"/>
    <property type="evidence" value="ECO:0007669"/>
    <property type="project" value="TreeGrafter"/>
</dbReference>
<feature type="transmembrane region" description="Helical" evidence="13">
    <location>
        <begin position="402"/>
        <end position="421"/>
    </location>
</feature>
<dbReference type="InterPro" id="IPR050854">
    <property type="entry name" value="LMBD1_LysCbl_Transport"/>
</dbReference>
<evidence type="ECO:0000256" key="8">
    <source>
        <dbReference type="ARBA" id="ARBA00023136"/>
    </source>
</evidence>
<accession>A0A1X2I3B1</accession>
<keyword evidence="9" id="KW-0458">Lysosome</keyword>
<dbReference type="AlphaFoldDB" id="A0A1X2I3B1"/>
<protein>
    <recommendedName>
        <fullName evidence="3">Probable lysosomal cobalamin transporter</fullName>
    </recommendedName>
</protein>
<reference evidence="14 15" key="1">
    <citation type="submission" date="2016-07" db="EMBL/GenBank/DDBJ databases">
        <title>Pervasive Adenine N6-methylation of Active Genes in Fungi.</title>
        <authorList>
            <consortium name="DOE Joint Genome Institute"/>
            <person name="Mondo S.J."/>
            <person name="Dannebaum R.O."/>
            <person name="Kuo R.C."/>
            <person name="Labutti K."/>
            <person name="Haridas S."/>
            <person name="Kuo A."/>
            <person name="Salamov A."/>
            <person name="Ahrendt S.R."/>
            <person name="Lipzen A."/>
            <person name="Sullivan W."/>
            <person name="Andreopoulos W.B."/>
            <person name="Clum A."/>
            <person name="Lindquist E."/>
            <person name="Daum C."/>
            <person name="Ramamoorthy G.K."/>
            <person name="Gryganskyi A."/>
            <person name="Culley D."/>
            <person name="Magnuson J.K."/>
            <person name="James T.Y."/>
            <person name="O'Malley M.A."/>
            <person name="Stajich J.E."/>
            <person name="Spatafora J.W."/>
            <person name="Visel A."/>
            <person name="Grigoriev I.V."/>
        </authorList>
    </citation>
    <scope>NUCLEOTIDE SEQUENCE [LARGE SCALE GENOMIC DNA]</scope>
    <source>
        <strain evidence="14 15">NRRL 1336</strain>
    </source>
</reference>
<dbReference type="EMBL" id="MCGE01000031">
    <property type="protein sequence ID" value="ORZ08429.1"/>
    <property type="molecule type" value="Genomic_DNA"/>
</dbReference>
<feature type="coiled-coil region" evidence="12">
    <location>
        <begin position="218"/>
        <end position="281"/>
    </location>
</feature>
<evidence type="ECO:0000256" key="10">
    <source>
        <dbReference type="ARBA" id="ARBA00023285"/>
    </source>
</evidence>
<feature type="transmembrane region" description="Helical" evidence="13">
    <location>
        <begin position="97"/>
        <end position="118"/>
    </location>
</feature>
<organism evidence="14 15">
    <name type="scientific">Absidia repens</name>
    <dbReference type="NCBI Taxonomy" id="90262"/>
    <lineage>
        <taxon>Eukaryota</taxon>
        <taxon>Fungi</taxon>
        <taxon>Fungi incertae sedis</taxon>
        <taxon>Mucoromycota</taxon>
        <taxon>Mucoromycotina</taxon>
        <taxon>Mucoromycetes</taxon>
        <taxon>Mucorales</taxon>
        <taxon>Cunninghamellaceae</taxon>
        <taxon>Absidia</taxon>
    </lineage>
</organism>
<keyword evidence="12" id="KW-0175">Coiled coil</keyword>
<evidence type="ECO:0000256" key="7">
    <source>
        <dbReference type="ARBA" id="ARBA00022989"/>
    </source>
</evidence>
<feature type="transmembrane region" description="Helical" evidence="13">
    <location>
        <begin position="298"/>
        <end position="320"/>
    </location>
</feature>
<feature type="transmembrane region" description="Helical" evidence="13">
    <location>
        <begin position="360"/>
        <end position="381"/>
    </location>
</feature>
<dbReference type="GO" id="GO:0072665">
    <property type="term" value="P:protein localization to vacuole"/>
    <property type="evidence" value="ECO:0007669"/>
    <property type="project" value="TreeGrafter"/>
</dbReference>
<evidence type="ECO:0000256" key="13">
    <source>
        <dbReference type="SAM" id="Phobius"/>
    </source>
</evidence>
<evidence type="ECO:0000313" key="15">
    <source>
        <dbReference type="Proteomes" id="UP000193560"/>
    </source>
</evidence>
<dbReference type="PANTHER" id="PTHR16130:SF2">
    <property type="entry name" value="LYSOSOMAL COBALAMIN TRANSPORT ESCORT PROTEIN LMBD1"/>
    <property type="match status" value="1"/>
</dbReference>
<keyword evidence="7 13" id="KW-1133">Transmembrane helix</keyword>
<evidence type="ECO:0000256" key="11">
    <source>
        <dbReference type="ARBA" id="ARBA00025515"/>
    </source>
</evidence>
<dbReference type="PANTHER" id="PTHR16130">
    <property type="entry name" value="LYSOSOMAL COBALAMIN TRANSPORTER-RELATED"/>
    <property type="match status" value="1"/>
</dbReference>
<feature type="transmembrane region" description="Helical" evidence="13">
    <location>
        <begin position="6"/>
        <end position="26"/>
    </location>
</feature>
<feature type="transmembrane region" description="Helical" evidence="13">
    <location>
        <begin position="491"/>
        <end position="511"/>
    </location>
</feature>
<evidence type="ECO:0000256" key="2">
    <source>
        <dbReference type="ARBA" id="ARBA00009901"/>
    </source>
</evidence>
<proteinExistence type="inferred from homology"/>